<comment type="cofactor">
    <cofactor evidence="11">
        <name>FAD</name>
        <dbReference type="ChEBI" id="CHEBI:57692"/>
    </cofactor>
    <text evidence="11">Binds 1 FAD per subunit.</text>
</comment>
<comment type="subunit">
    <text evidence="2 10">Homodimer.</text>
</comment>
<evidence type="ECO:0000256" key="5">
    <source>
        <dbReference type="ARBA" id="ARBA00022827"/>
    </source>
</evidence>
<accession>A0A0R2EW83</accession>
<dbReference type="InterPro" id="IPR036188">
    <property type="entry name" value="FAD/NAD-bd_sf"/>
</dbReference>
<evidence type="ECO:0000256" key="8">
    <source>
        <dbReference type="ARBA" id="ARBA00023284"/>
    </source>
</evidence>
<sequence>MFAMAKQYDVIVIGAGPGGMTAALYASRANLSVLMLDRGIYGGQMNNTAAVENYPGFKSILGPELGQQMYDGATQFGAEYAYGNVTDLTTDGQIKTVVTDEGEYQAKAVIIATGAEHRKLGVPGEEDYGGRGVSYCAVCDGAFFKGQEVAVIGGGDSAVEEGLYLAGLASKVTVIHRRDQLRAQKIIQQRAFANDKMHFVWNAQTEEILGDDNKVTGVRYRDKVTGEEKVLPAAGVFIYVGIKPLTDSFKHVDVLDDAGWIPTNELMETRVPGIFAIGDVRAKNLRQIATAVGEGGQAGQSAFNYIQGLQDDQLQAGAVPSAEEK</sequence>
<dbReference type="InterPro" id="IPR008255">
    <property type="entry name" value="Pyr_nucl-diS_OxRdtase_2_AS"/>
</dbReference>
<dbReference type="STRING" id="1423730.FC75_GL000044"/>
<dbReference type="EMBL" id="AYZJ01000067">
    <property type="protein sequence ID" value="KRN20712.1"/>
    <property type="molecule type" value="Genomic_DNA"/>
</dbReference>
<evidence type="ECO:0000256" key="6">
    <source>
        <dbReference type="ARBA" id="ARBA00023002"/>
    </source>
</evidence>
<dbReference type="GO" id="GO:0005737">
    <property type="term" value="C:cytoplasm"/>
    <property type="evidence" value="ECO:0007669"/>
    <property type="project" value="InterPro"/>
</dbReference>
<dbReference type="GO" id="GO:0019430">
    <property type="term" value="P:removal of superoxide radicals"/>
    <property type="evidence" value="ECO:0007669"/>
    <property type="project" value="UniProtKB-UniRule"/>
</dbReference>
<name>A0A0R2EW83_9LACO</name>
<keyword evidence="6 10" id="KW-0560">Oxidoreductase</keyword>
<evidence type="ECO:0000259" key="12">
    <source>
        <dbReference type="Pfam" id="PF07992"/>
    </source>
</evidence>
<evidence type="ECO:0000256" key="4">
    <source>
        <dbReference type="ARBA" id="ARBA00022630"/>
    </source>
</evidence>
<proteinExistence type="inferred from homology"/>
<dbReference type="PROSITE" id="PS00573">
    <property type="entry name" value="PYRIDINE_REDOX_2"/>
    <property type="match status" value="1"/>
</dbReference>
<dbReference type="InterPro" id="IPR023753">
    <property type="entry name" value="FAD/NAD-binding_dom"/>
</dbReference>
<dbReference type="PRINTS" id="PR00469">
    <property type="entry name" value="PNDRDTASEII"/>
</dbReference>
<keyword evidence="4 10" id="KW-0285">Flavoprotein</keyword>
<evidence type="ECO:0000256" key="3">
    <source>
        <dbReference type="ARBA" id="ARBA00018719"/>
    </source>
</evidence>
<keyword evidence="5 10" id="KW-0274">FAD</keyword>
<evidence type="ECO:0000256" key="11">
    <source>
        <dbReference type="RuleBase" id="RU003881"/>
    </source>
</evidence>
<evidence type="ECO:0000256" key="2">
    <source>
        <dbReference type="ARBA" id="ARBA00011738"/>
    </source>
</evidence>
<dbReference type="Pfam" id="PF07992">
    <property type="entry name" value="Pyr_redox_2"/>
    <property type="match status" value="1"/>
</dbReference>
<dbReference type="SUPFAM" id="SSF51905">
    <property type="entry name" value="FAD/NAD(P)-binding domain"/>
    <property type="match status" value="1"/>
</dbReference>
<dbReference type="Proteomes" id="UP000050865">
    <property type="component" value="Unassembled WGS sequence"/>
</dbReference>
<protein>
    <recommendedName>
        <fullName evidence="3 10">Thioredoxin reductase</fullName>
        <ecNumber evidence="10">1.8.1.9</ecNumber>
    </recommendedName>
</protein>
<keyword evidence="14" id="KW-1185">Reference proteome</keyword>
<gene>
    <name evidence="13" type="ORF">FC75_GL000044</name>
</gene>
<keyword evidence="11" id="KW-0521">NADP</keyword>
<reference evidence="13 14" key="1">
    <citation type="journal article" date="2015" name="Genome Announc.">
        <title>Expanding the biotechnology potential of lactobacilli through comparative genomics of 213 strains and associated genera.</title>
        <authorList>
            <person name="Sun Z."/>
            <person name="Harris H.M."/>
            <person name="McCann A."/>
            <person name="Guo C."/>
            <person name="Argimon S."/>
            <person name="Zhang W."/>
            <person name="Yang X."/>
            <person name="Jeffery I.B."/>
            <person name="Cooney J.C."/>
            <person name="Kagawa T.F."/>
            <person name="Liu W."/>
            <person name="Song Y."/>
            <person name="Salvetti E."/>
            <person name="Wrobel A."/>
            <person name="Rasinkangas P."/>
            <person name="Parkhill J."/>
            <person name="Rea M.C."/>
            <person name="O'Sullivan O."/>
            <person name="Ritari J."/>
            <person name="Douillard F.P."/>
            <person name="Paul Ross R."/>
            <person name="Yang R."/>
            <person name="Briner A.E."/>
            <person name="Felis G.E."/>
            <person name="de Vos W.M."/>
            <person name="Barrangou R."/>
            <person name="Klaenhammer T.R."/>
            <person name="Caufield P.W."/>
            <person name="Cui Y."/>
            <person name="Zhang H."/>
            <person name="O'Toole P.W."/>
        </authorList>
    </citation>
    <scope>NUCLEOTIDE SEQUENCE [LARGE SCALE GENOMIC DNA]</scope>
    <source>
        <strain evidence="13 14">DSM 22697</strain>
    </source>
</reference>
<dbReference type="InterPro" id="IPR005982">
    <property type="entry name" value="Thioredox_Rdtase"/>
</dbReference>
<evidence type="ECO:0000256" key="9">
    <source>
        <dbReference type="ARBA" id="ARBA00048132"/>
    </source>
</evidence>
<dbReference type="PATRIC" id="fig|1423730.4.peg.49"/>
<dbReference type="Gene3D" id="3.50.50.60">
    <property type="entry name" value="FAD/NAD(P)-binding domain"/>
    <property type="match status" value="2"/>
</dbReference>
<evidence type="ECO:0000313" key="13">
    <source>
        <dbReference type="EMBL" id="KRN20712.1"/>
    </source>
</evidence>
<evidence type="ECO:0000256" key="10">
    <source>
        <dbReference type="RuleBase" id="RU003880"/>
    </source>
</evidence>
<keyword evidence="7" id="KW-1015">Disulfide bond</keyword>
<comment type="caution">
    <text evidence="13">The sequence shown here is derived from an EMBL/GenBank/DDBJ whole genome shotgun (WGS) entry which is preliminary data.</text>
</comment>
<keyword evidence="8 10" id="KW-0676">Redox-active center</keyword>
<feature type="domain" description="FAD/NAD(P)-binding" evidence="12">
    <location>
        <begin position="8"/>
        <end position="295"/>
    </location>
</feature>
<dbReference type="EC" id="1.8.1.9" evidence="10"/>
<evidence type="ECO:0000256" key="7">
    <source>
        <dbReference type="ARBA" id="ARBA00023157"/>
    </source>
</evidence>
<organism evidence="13 14">
    <name type="scientific">Lacticaseibacillus camelliae DSM 22697 = JCM 13995</name>
    <dbReference type="NCBI Taxonomy" id="1423730"/>
    <lineage>
        <taxon>Bacteria</taxon>
        <taxon>Bacillati</taxon>
        <taxon>Bacillota</taxon>
        <taxon>Bacilli</taxon>
        <taxon>Lactobacillales</taxon>
        <taxon>Lactobacillaceae</taxon>
        <taxon>Lacticaseibacillus</taxon>
    </lineage>
</organism>
<comment type="similarity">
    <text evidence="1 10">Belongs to the class-II pyridine nucleotide-disulfide oxidoreductase family.</text>
</comment>
<dbReference type="InterPro" id="IPR050097">
    <property type="entry name" value="Ferredoxin-NADP_redctase_2"/>
</dbReference>
<dbReference type="PANTHER" id="PTHR48105">
    <property type="entry name" value="THIOREDOXIN REDUCTASE 1-RELATED-RELATED"/>
    <property type="match status" value="1"/>
</dbReference>
<dbReference type="AlphaFoldDB" id="A0A0R2EW83"/>
<evidence type="ECO:0000256" key="1">
    <source>
        <dbReference type="ARBA" id="ARBA00009333"/>
    </source>
</evidence>
<evidence type="ECO:0000313" key="14">
    <source>
        <dbReference type="Proteomes" id="UP000050865"/>
    </source>
</evidence>
<comment type="catalytic activity">
    <reaction evidence="9 10">
        <text>[thioredoxin]-dithiol + NADP(+) = [thioredoxin]-disulfide + NADPH + H(+)</text>
        <dbReference type="Rhea" id="RHEA:20345"/>
        <dbReference type="Rhea" id="RHEA-COMP:10698"/>
        <dbReference type="Rhea" id="RHEA-COMP:10700"/>
        <dbReference type="ChEBI" id="CHEBI:15378"/>
        <dbReference type="ChEBI" id="CHEBI:29950"/>
        <dbReference type="ChEBI" id="CHEBI:50058"/>
        <dbReference type="ChEBI" id="CHEBI:57783"/>
        <dbReference type="ChEBI" id="CHEBI:58349"/>
        <dbReference type="EC" id="1.8.1.9"/>
    </reaction>
</comment>
<dbReference type="GO" id="GO:0004791">
    <property type="term" value="F:thioredoxin-disulfide reductase (NADPH) activity"/>
    <property type="evidence" value="ECO:0007669"/>
    <property type="project" value="UniProtKB-UniRule"/>
</dbReference>
<dbReference type="PRINTS" id="PR00368">
    <property type="entry name" value="FADPNR"/>
</dbReference>
<dbReference type="NCBIfam" id="TIGR01292">
    <property type="entry name" value="TRX_reduct"/>
    <property type="match status" value="1"/>
</dbReference>